<dbReference type="EMBL" id="JANFNH010000001">
    <property type="protein sequence ID" value="MCQ4040463.1"/>
    <property type="molecule type" value="Genomic_DNA"/>
</dbReference>
<feature type="transmembrane region" description="Helical" evidence="2">
    <location>
        <begin position="174"/>
        <end position="197"/>
    </location>
</feature>
<accession>A0ABT1P519</accession>
<name>A0ABT1P519_9ACTN</name>
<keyword evidence="2" id="KW-1133">Transmembrane helix</keyword>
<evidence type="ECO:0000313" key="4">
    <source>
        <dbReference type="EMBL" id="MCQ4040463.1"/>
    </source>
</evidence>
<keyword evidence="2" id="KW-0812">Transmembrane</keyword>
<evidence type="ECO:0000256" key="2">
    <source>
        <dbReference type="SAM" id="Phobius"/>
    </source>
</evidence>
<feature type="transmembrane region" description="Helical" evidence="2">
    <location>
        <begin position="140"/>
        <end position="162"/>
    </location>
</feature>
<dbReference type="InterPro" id="IPR046675">
    <property type="entry name" value="DUF6545"/>
</dbReference>
<feature type="transmembrane region" description="Helical" evidence="2">
    <location>
        <begin position="203"/>
        <end position="229"/>
    </location>
</feature>
<evidence type="ECO:0000313" key="5">
    <source>
        <dbReference type="Proteomes" id="UP001206206"/>
    </source>
</evidence>
<proteinExistence type="predicted"/>
<dbReference type="RefSeq" id="WP_255924414.1">
    <property type="nucleotide sequence ID" value="NZ_JANFNH010000001.1"/>
</dbReference>
<feature type="transmembrane region" description="Helical" evidence="2">
    <location>
        <begin position="39"/>
        <end position="56"/>
    </location>
</feature>
<keyword evidence="2" id="KW-0472">Membrane</keyword>
<reference evidence="4 5" key="1">
    <citation type="submission" date="2022-06" db="EMBL/GenBank/DDBJ databases">
        <title>Draft genome sequence of type strain Streptomyces rubrisoli DSM 42083.</title>
        <authorList>
            <person name="Duangmal K."/>
            <person name="Klaysubun C."/>
        </authorList>
    </citation>
    <scope>NUCLEOTIDE SEQUENCE [LARGE SCALE GENOMIC DNA]</scope>
    <source>
        <strain evidence="4 5">DSM 42083</strain>
    </source>
</reference>
<dbReference type="InterPro" id="IPR050039">
    <property type="entry name" value="MAB_1171c-like"/>
</dbReference>
<keyword evidence="5" id="KW-1185">Reference proteome</keyword>
<dbReference type="NCBIfam" id="NF042915">
    <property type="entry name" value="MAB_1171c_fam"/>
    <property type="match status" value="1"/>
</dbReference>
<protein>
    <recommendedName>
        <fullName evidence="3">DUF6545 domain-containing protein</fullName>
    </recommendedName>
</protein>
<organism evidence="4 5">
    <name type="scientific">Streptantibioticus rubrisoli</name>
    <dbReference type="NCBI Taxonomy" id="1387313"/>
    <lineage>
        <taxon>Bacteria</taxon>
        <taxon>Bacillati</taxon>
        <taxon>Actinomycetota</taxon>
        <taxon>Actinomycetes</taxon>
        <taxon>Kitasatosporales</taxon>
        <taxon>Streptomycetaceae</taxon>
        <taxon>Streptantibioticus</taxon>
    </lineage>
</organism>
<dbReference type="Pfam" id="PF20182">
    <property type="entry name" value="DUF6545"/>
    <property type="match status" value="1"/>
</dbReference>
<feature type="domain" description="DUF6545" evidence="3">
    <location>
        <begin position="235"/>
        <end position="372"/>
    </location>
</feature>
<gene>
    <name evidence="4" type="ORF">NON19_00125</name>
</gene>
<sequence>MDDASVYNMGSAVELSGALVMWLAVFLRVPTARRSRQQRMLLLAVAGLAGSITVYLDPVTAALDRTFVFAQSCGLFMNVWGVFSSALILDFVLAAMSRRRPWLVYGAMAVTTVTLVVLNATIAPNSGCVTSEHVPWYSLFWWILVAAHLTGTIPCAVMCVRYSRQAKRDRAFRLGLVLLAGGFISSSVFWTVVLAFLLARPAWLGALFPLNIGITAWLMTAGTALPLLLTAHRLARNAAALWRLRPLWRELVEAVPHVALDAPRGRFRETLGGPQAVYLRLYREVIEIRDAILVLRDYVTPQTVERAREYVSMRGLPEHRFEPAVVACWLAEARRTKANGALPLPNPTASASFRGHDLHDEIEFLLEVHRARRIVAGFPPDSVRPTRSTPVPDGYGEQMAEAVRPEPQPQSGAQREP</sequence>
<feature type="transmembrane region" description="Helical" evidence="2">
    <location>
        <begin position="6"/>
        <end position="27"/>
    </location>
</feature>
<feature type="transmembrane region" description="Helical" evidence="2">
    <location>
        <begin position="102"/>
        <end position="120"/>
    </location>
</feature>
<dbReference type="Proteomes" id="UP001206206">
    <property type="component" value="Unassembled WGS sequence"/>
</dbReference>
<feature type="transmembrane region" description="Helical" evidence="2">
    <location>
        <begin position="68"/>
        <end position="95"/>
    </location>
</feature>
<evidence type="ECO:0000256" key="1">
    <source>
        <dbReference type="SAM" id="MobiDB-lite"/>
    </source>
</evidence>
<evidence type="ECO:0000259" key="3">
    <source>
        <dbReference type="Pfam" id="PF20182"/>
    </source>
</evidence>
<comment type="caution">
    <text evidence="4">The sequence shown here is derived from an EMBL/GenBank/DDBJ whole genome shotgun (WGS) entry which is preliminary data.</text>
</comment>
<feature type="region of interest" description="Disordered" evidence="1">
    <location>
        <begin position="379"/>
        <end position="417"/>
    </location>
</feature>